<sequence>MCVAVSWLSQTSSPAMRPSQSRRFARPKQHPGAITTSAAMSWGEDAARCYDGIDAQQVLDTPHDALGIRGRVVGVGMPATRQDRHRRADFKR</sequence>
<evidence type="ECO:0000313" key="2">
    <source>
        <dbReference type="EMBL" id="TWF90763.1"/>
    </source>
</evidence>
<gene>
    <name evidence="2" type="ORF">FHX80_13179</name>
</gene>
<dbReference type="Proteomes" id="UP000318186">
    <property type="component" value="Unassembled WGS sequence"/>
</dbReference>
<evidence type="ECO:0000256" key="1">
    <source>
        <dbReference type="SAM" id="MobiDB-lite"/>
    </source>
</evidence>
<feature type="region of interest" description="Disordered" evidence="1">
    <location>
        <begin position="1"/>
        <end position="32"/>
    </location>
</feature>
<dbReference type="EMBL" id="VIWW01000003">
    <property type="protein sequence ID" value="TWF90763.1"/>
    <property type="molecule type" value="Genomic_DNA"/>
</dbReference>
<proteinExistence type="predicted"/>
<name>A0A561TUH5_9ACTN</name>
<accession>A0A561TUH5</accession>
<reference evidence="2 3" key="1">
    <citation type="submission" date="2019-06" db="EMBL/GenBank/DDBJ databases">
        <title>Sequencing the genomes of 1000 actinobacteria strains.</title>
        <authorList>
            <person name="Klenk H.-P."/>
        </authorList>
    </citation>
    <scope>NUCLEOTIDE SEQUENCE [LARGE SCALE GENOMIC DNA]</scope>
    <source>
        <strain evidence="2 3">DSM 42059</strain>
    </source>
</reference>
<dbReference type="AlphaFoldDB" id="A0A561TUH5"/>
<organism evidence="2 3">
    <name type="scientific">Streptomyces brevispora</name>
    <dbReference type="NCBI Taxonomy" id="887462"/>
    <lineage>
        <taxon>Bacteria</taxon>
        <taxon>Bacillati</taxon>
        <taxon>Actinomycetota</taxon>
        <taxon>Actinomycetes</taxon>
        <taxon>Kitasatosporales</taxon>
        <taxon>Streptomycetaceae</taxon>
        <taxon>Streptomyces</taxon>
    </lineage>
</organism>
<feature type="compositionally biased region" description="Polar residues" evidence="1">
    <location>
        <begin position="7"/>
        <end position="22"/>
    </location>
</feature>
<comment type="caution">
    <text evidence="2">The sequence shown here is derived from an EMBL/GenBank/DDBJ whole genome shotgun (WGS) entry which is preliminary data.</text>
</comment>
<protein>
    <submittedName>
        <fullName evidence="2">Uncharacterized protein</fullName>
    </submittedName>
</protein>
<evidence type="ECO:0000313" key="3">
    <source>
        <dbReference type="Proteomes" id="UP000318186"/>
    </source>
</evidence>